<dbReference type="GeneID" id="300112511"/>
<evidence type="ECO:0000313" key="2">
    <source>
        <dbReference type="Proteomes" id="UP000193087"/>
    </source>
</evidence>
<sequence length="141" mass="14917">MGGCVSLDVLDVEVERASARADPALILAIKTATDRDRLPGVLPVGLDPIPDGADDLGAIAVAAEDADPDGVVVGLLDVIGWMNDDGTPLPRSTASRAAWDTKDVPRRLRMLDRGRRAVDRRERVTPGAVAFARAAVRSWPG</sequence>
<dbReference type="AlphaFoldDB" id="A0A1X2D7J0"/>
<dbReference type="RefSeq" id="WP_085249743.1">
    <property type="nucleotide sequence ID" value="NZ_CAJMWJ010000001.1"/>
</dbReference>
<keyword evidence="2" id="KW-1185">Reference proteome</keyword>
<reference evidence="1 2" key="1">
    <citation type="submission" date="2016-01" db="EMBL/GenBank/DDBJ databases">
        <title>The new phylogeny of the genus Mycobacterium.</title>
        <authorList>
            <person name="Tarcisio F."/>
            <person name="Conor M."/>
            <person name="Antonella G."/>
            <person name="Elisabetta G."/>
            <person name="Giulia F.S."/>
            <person name="Sara T."/>
            <person name="Anna F."/>
            <person name="Clotilde B."/>
            <person name="Roberto B."/>
            <person name="Veronica D.S."/>
            <person name="Fabio R."/>
            <person name="Monica P."/>
            <person name="Olivier J."/>
            <person name="Enrico T."/>
            <person name="Nicola S."/>
        </authorList>
    </citation>
    <scope>NUCLEOTIDE SEQUENCE [LARGE SCALE GENOMIC DNA]</scope>
    <source>
        <strain evidence="1 2">DSM 45176</strain>
    </source>
</reference>
<proteinExistence type="predicted"/>
<comment type="caution">
    <text evidence="1">The sequence shown here is derived from an EMBL/GenBank/DDBJ whole genome shotgun (WGS) entry which is preliminary data.</text>
</comment>
<dbReference type="Proteomes" id="UP000193087">
    <property type="component" value="Unassembled WGS sequence"/>
</dbReference>
<name>A0A1X2D7J0_9MYCO</name>
<protein>
    <submittedName>
        <fullName evidence="1">Uncharacterized protein</fullName>
    </submittedName>
</protein>
<accession>A0A1X2D7J0</accession>
<evidence type="ECO:0000313" key="1">
    <source>
        <dbReference type="EMBL" id="ORW83719.1"/>
    </source>
</evidence>
<dbReference type="EMBL" id="LQPQ01000040">
    <property type="protein sequence ID" value="ORW83719.1"/>
    <property type="molecule type" value="Genomic_DNA"/>
</dbReference>
<dbReference type="STRING" id="486698.AWC22_14680"/>
<organism evidence="1 2">
    <name type="scientific">Mycobacterium riyadhense</name>
    <dbReference type="NCBI Taxonomy" id="486698"/>
    <lineage>
        <taxon>Bacteria</taxon>
        <taxon>Bacillati</taxon>
        <taxon>Actinomycetota</taxon>
        <taxon>Actinomycetes</taxon>
        <taxon>Mycobacteriales</taxon>
        <taxon>Mycobacteriaceae</taxon>
        <taxon>Mycobacterium</taxon>
    </lineage>
</organism>
<gene>
    <name evidence="1" type="ORF">AWC22_14680</name>
</gene>